<reference evidence="3" key="1">
    <citation type="journal article" date="2022" name="Int. J. Mol. Sci.">
        <title>Draft Genome of Tanacetum Coccineum: Genomic Comparison of Closely Related Tanacetum-Family Plants.</title>
        <authorList>
            <person name="Yamashiro T."/>
            <person name="Shiraishi A."/>
            <person name="Nakayama K."/>
            <person name="Satake H."/>
        </authorList>
    </citation>
    <scope>NUCLEOTIDE SEQUENCE</scope>
</reference>
<feature type="region of interest" description="Disordered" evidence="1">
    <location>
        <begin position="896"/>
        <end position="918"/>
    </location>
</feature>
<accession>A0ABQ5G7N9</accession>
<dbReference type="Proteomes" id="UP001151760">
    <property type="component" value="Unassembled WGS sequence"/>
</dbReference>
<dbReference type="PROSITE" id="PS50994">
    <property type="entry name" value="INTEGRASE"/>
    <property type="match status" value="1"/>
</dbReference>
<comment type="caution">
    <text evidence="3">The sequence shown here is derived from an EMBL/GenBank/DDBJ whole genome shotgun (WGS) entry which is preliminary data.</text>
</comment>
<keyword evidence="3" id="KW-0695">RNA-directed DNA polymerase</keyword>
<dbReference type="Pfam" id="PF00078">
    <property type="entry name" value="RVT_1"/>
    <property type="match status" value="1"/>
</dbReference>
<evidence type="ECO:0000313" key="4">
    <source>
        <dbReference type="Proteomes" id="UP001151760"/>
    </source>
</evidence>
<dbReference type="Gene3D" id="3.30.70.270">
    <property type="match status" value="1"/>
</dbReference>
<dbReference type="CDD" id="cd09279">
    <property type="entry name" value="RNase_HI_like"/>
    <property type="match status" value="1"/>
</dbReference>
<dbReference type="PANTHER" id="PTHR48475">
    <property type="entry name" value="RIBONUCLEASE H"/>
    <property type="match status" value="1"/>
</dbReference>
<dbReference type="SUPFAM" id="SSF56672">
    <property type="entry name" value="DNA/RNA polymerases"/>
    <property type="match status" value="1"/>
</dbReference>
<sequence length="1002" mass="114812">MDDPNITMEEYIRLEEEKARRHGKVYNWETATYGKIWDNEDVHDLGSVETKFPAIVFNDTLTSEAALLCEPTVSSLNNDEIDFRISFDESDDEDCTDLVKEISTNIGGEFTNLEILKCWSLETSRRPIRRIHQGRYGVSVPALTKDHKRNEDQYAVSRGLNTPYSRYGINIIFWKISNVVPTLRNPQYAVSNTWICRDLDNSTNNVLIPMDSWKSGLLVYRLPLSGEEDGMKGPMIIEAEMGGHFVYRMYVDGGSSSKILYEHCFNRFLLEVGSQMVPATTPLVRFSGEIIWPLGQISLLVKISDEEHSTSAWMNFMVVRSSSPYNRIIGRPRVRRIHAFPSTAHRMLKFLLIDGTKPTDMTRVPHYIAKHRLNIREGCLPVKQKKRGQAPERNKAIHEEVEKLVNADKAFQKQIGQNLEVYVDDLVIKSCTEQEIIRDIEETFKTLREINMDLNPKKCTFGAREGTFLGYKVNADGLKVCPDKVEAVLSLPSLKCLKDVQRLNGKLASLNRFLSKSAEKSFPFFKTLKKCTKNQLLIDYGGENDIRTNENFNSRITHASRTKRKRGTNHLSGGRKGSHQCSPNDRKEQETSTHLLCELCITRSRNKLHTNGKADTSSADFIVERLEDDSPDTSMEDKEELPDPWVLFTDESSCIDGSRAGLILTNPKGAKFTYALTFRFDATNNEAEHEALIVGLRIAEQMAKEPGMIKYLEKVRALTSTFKEFSIKQVPRGDNKKADALSKMASTSFAHLSKQVLVEELKEKSIDEKEVLAVVEEEGHTWMTPIHEYLTEEILLEERRKERAIRRKAGDIISDNGKQFRDNPFKDWCEKLCIRQCFAFAKHLQANGLVERANRSLGEGIKARLVERRKNWMEEISHVLWAHRTMIKSSNEETPFSLTYGTETKKEESKQQSRKQKSKAKIEKYYNVKVRNISFKPGDLVYQNNEASHAEDGVKLRPKWEGPYEVTEALGKGAYKLRDRNGDILPRTWNVCNLKKCYVHEM</sequence>
<dbReference type="InterPro" id="IPR000477">
    <property type="entry name" value="RT_dom"/>
</dbReference>
<name>A0ABQ5G7N9_9ASTR</name>
<dbReference type="GO" id="GO:0003964">
    <property type="term" value="F:RNA-directed DNA polymerase activity"/>
    <property type="evidence" value="ECO:0007669"/>
    <property type="project" value="UniProtKB-KW"/>
</dbReference>
<keyword evidence="4" id="KW-1185">Reference proteome</keyword>
<keyword evidence="3" id="KW-0548">Nucleotidyltransferase</keyword>
<proteinExistence type="predicted"/>
<evidence type="ECO:0000313" key="3">
    <source>
        <dbReference type="EMBL" id="GJT71108.1"/>
    </source>
</evidence>
<evidence type="ECO:0000259" key="2">
    <source>
        <dbReference type="PROSITE" id="PS50994"/>
    </source>
</evidence>
<reference evidence="3" key="2">
    <citation type="submission" date="2022-01" db="EMBL/GenBank/DDBJ databases">
        <authorList>
            <person name="Yamashiro T."/>
            <person name="Shiraishi A."/>
            <person name="Satake H."/>
            <person name="Nakayama K."/>
        </authorList>
    </citation>
    <scope>NUCLEOTIDE SEQUENCE</scope>
</reference>
<dbReference type="InterPro" id="IPR043502">
    <property type="entry name" value="DNA/RNA_pol_sf"/>
</dbReference>
<dbReference type="PANTHER" id="PTHR48475:SF2">
    <property type="entry name" value="RIBONUCLEASE H"/>
    <property type="match status" value="1"/>
</dbReference>
<dbReference type="Gene3D" id="3.30.420.10">
    <property type="entry name" value="Ribonuclease H-like superfamily/Ribonuclease H"/>
    <property type="match status" value="3"/>
</dbReference>
<dbReference type="InterPro" id="IPR012337">
    <property type="entry name" value="RNaseH-like_sf"/>
</dbReference>
<dbReference type="InterPro" id="IPR036397">
    <property type="entry name" value="RNaseH_sf"/>
</dbReference>
<dbReference type="SUPFAM" id="SSF53098">
    <property type="entry name" value="Ribonuclease H-like"/>
    <property type="match status" value="2"/>
</dbReference>
<dbReference type="InterPro" id="IPR043128">
    <property type="entry name" value="Rev_trsase/Diguanyl_cyclase"/>
</dbReference>
<feature type="region of interest" description="Disordered" evidence="1">
    <location>
        <begin position="558"/>
        <end position="587"/>
    </location>
</feature>
<gene>
    <name evidence="3" type="ORF">Tco_1030394</name>
</gene>
<feature type="domain" description="Integrase catalytic" evidence="2">
    <location>
        <begin position="727"/>
        <end position="903"/>
    </location>
</feature>
<feature type="compositionally biased region" description="Basic residues" evidence="1">
    <location>
        <begin position="558"/>
        <end position="568"/>
    </location>
</feature>
<evidence type="ECO:0000256" key="1">
    <source>
        <dbReference type="SAM" id="MobiDB-lite"/>
    </source>
</evidence>
<keyword evidence="3" id="KW-0808">Transferase</keyword>
<dbReference type="EMBL" id="BQNB010018140">
    <property type="protein sequence ID" value="GJT71108.1"/>
    <property type="molecule type" value="Genomic_DNA"/>
</dbReference>
<dbReference type="InterPro" id="IPR001584">
    <property type="entry name" value="Integrase_cat-core"/>
</dbReference>
<organism evidence="3 4">
    <name type="scientific">Tanacetum coccineum</name>
    <dbReference type="NCBI Taxonomy" id="301880"/>
    <lineage>
        <taxon>Eukaryota</taxon>
        <taxon>Viridiplantae</taxon>
        <taxon>Streptophyta</taxon>
        <taxon>Embryophyta</taxon>
        <taxon>Tracheophyta</taxon>
        <taxon>Spermatophyta</taxon>
        <taxon>Magnoliopsida</taxon>
        <taxon>eudicotyledons</taxon>
        <taxon>Gunneridae</taxon>
        <taxon>Pentapetalae</taxon>
        <taxon>asterids</taxon>
        <taxon>campanulids</taxon>
        <taxon>Asterales</taxon>
        <taxon>Asteraceae</taxon>
        <taxon>Asteroideae</taxon>
        <taxon>Anthemideae</taxon>
        <taxon>Anthemidinae</taxon>
        <taxon>Tanacetum</taxon>
    </lineage>
</organism>
<protein>
    <submittedName>
        <fullName evidence="3">Reverse transcriptase domain-containing protein</fullName>
    </submittedName>
</protein>